<dbReference type="EnsemblPlants" id="LPERR04G03300.1">
    <property type="protein sequence ID" value="LPERR04G03300.1"/>
    <property type="gene ID" value="LPERR04G03300"/>
</dbReference>
<dbReference type="AlphaFoldDB" id="A0A0D9W2U0"/>
<keyword evidence="1" id="KW-0812">Transmembrane</keyword>
<name>A0A0D9W2U0_9ORYZ</name>
<evidence type="ECO:0000313" key="3">
    <source>
        <dbReference type="Proteomes" id="UP000032180"/>
    </source>
</evidence>
<sequence length="74" mass="8259">MSSPADLAGSRQQKATRGLFMVYFEYFQLGFATFPLLRNFVGKYTQGNGSDSAIFESVLLLKPKRPMIEHGKPA</sequence>
<reference evidence="2" key="3">
    <citation type="submission" date="2015-04" db="UniProtKB">
        <authorList>
            <consortium name="EnsemblPlants"/>
        </authorList>
    </citation>
    <scope>IDENTIFICATION</scope>
</reference>
<evidence type="ECO:0000313" key="2">
    <source>
        <dbReference type="EnsemblPlants" id="LPERR04G03300.1"/>
    </source>
</evidence>
<organism evidence="2 3">
    <name type="scientific">Leersia perrieri</name>
    <dbReference type="NCBI Taxonomy" id="77586"/>
    <lineage>
        <taxon>Eukaryota</taxon>
        <taxon>Viridiplantae</taxon>
        <taxon>Streptophyta</taxon>
        <taxon>Embryophyta</taxon>
        <taxon>Tracheophyta</taxon>
        <taxon>Spermatophyta</taxon>
        <taxon>Magnoliopsida</taxon>
        <taxon>Liliopsida</taxon>
        <taxon>Poales</taxon>
        <taxon>Poaceae</taxon>
        <taxon>BOP clade</taxon>
        <taxon>Oryzoideae</taxon>
        <taxon>Oryzeae</taxon>
        <taxon>Oryzinae</taxon>
        <taxon>Leersia</taxon>
    </lineage>
</organism>
<accession>A0A0D9W2U0</accession>
<reference evidence="2 3" key="1">
    <citation type="submission" date="2012-08" db="EMBL/GenBank/DDBJ databases">
        <title>Oryza genome evolution.</title>
        <authorList>
            <person name="Wing R.A."/>
        </authorList>
    </citation>
    <scope>NUCLEOTIDE SEQUENCE</scope>
</reference>
<keyword evidence="1" id="KW-1133">Transmembrane helix</keyword>
<dbReference type="HOGENOM" id="CLU_2691325_0_0_1"/>
<keyword evidence="3" id="KW-1185">Reference proteome</keyword>
<feature type="transmembrane region" description="Helical" evidence="1">
    <location>
        <begin position="20"/>
        <end position="37"/>
    </location>
</feature>
<protein>
    <submittedName>
        <fullName evidence="2">Uncharacterized protein</fullName>
    </submittedName>
</protein>
<evidence type="ECO:0000256" key="1">
    <source>
        <dbReference type="SAM" id="Phobius"/>
    </source>
</evidence>
<reference evidence="3" key="2">
    <citation type="submission" date="2013-12" db="EMBL/GenBank/DDBJ databases">
        <authorList>
            <person name="Yu Y."/>
            <person name="Lee S."/>
            <person name="de Baynast K."/>
            <person name="Wissotski M."/>
            <person name="Liu L."/>
            <person name="Talag J."/>
            <person name="Goicoechea J."/>
            <person name="Angelova A."/>
            <person name="Jetty R."/>
            <person name="Kudrna D."/>
            <person name="Golser W."/>
            <person name="Rivera L."/>
            <person name="Zhang J."/>
            <person name="Wing R."/>
        </authorList>
    </citation>
    <scope>NUCLEOTIDE SEQUENCE</scope>
</reference>
<proteinExistence type="predicted"/>
<dbReference type="Proteomes" id="UP000032180">
    <property type="component" value="Chromosome 4"/>
</dbReference>
<keyword evidence="1" id="KW-0472">Membrane</keyword>
<dbReference type="Gramene" id="LPERR04G03300.1">
    <property type="protein sequence ID" value="LPERR04G03300.1"/>
    <property type="gene ID" value="LPERR04G03300"/>
</dbReference>